<dbReference type="SMART" id="SM00448">
    <property type="entry name" value="REC"/>
    <property type="match status" value="1"/>
</dbReference>
<dbReference type="Pfam" id="PF00072">
    <property type="entry name" value="Response_reg"/>
    <property type="match status" value="1"/>
</dbReference>
<evidence type="ECO:0000313" key="4">
    <source>
        <dbReference type="EMBL" id="MCS0595008.1"/>
    </source>
</evidence>
<dbReference type="SUPFAM" id="SSF52172">
    <property type="entry name" value="CheY-like"/>
    <property type="match status" value="1"/>
</dbReference>
<keyword evidence="1 2" id="KW-0597">Phosphoprotein</keyword>
<name>A0ABT2AGU8_9BURK</name>
<dbReference type="Gene3D" id="3.40.50.2300">
    <property type="match status" value="1"/>
</dbReference>
<dbReference type="Proteomes" id="UP001206572">
    <property type="component" value="Unassembled WGS sequence"/>
</dbReference>
<accession>A0ABT2AGU8</accession>
<gene>
    <name evidence="4" type="ORF">NX780_01455</name>
</gene>
<evidence type="ECO:0000256" key="2">
    <source>
        <dbReference type="PROSITE-ProRule" id="PRU00169"/>
    </source>
</evidence>
<evidence type="ECO:0000313" key="5">
    <source>
        <dbReference type="Proteomes" id="UP001206572"/>
    </source>
</evidence>
<dbReference type="PANTHER" id="PTHR44591">
    <property type="entry name" value="STRESS RESPONSE REGULATOR PROTEIN 1"/>
    <property type="match status" value="1"/>
</dbReference>
<organism evidence="4 5">
    <name type="scientific">Massilia agri</name>
    <dbReference type="NCBI Taxonomy" id="1886785"/>
    <lineage>
        <taxon>Bacteria</taxon>
        <taxon>Pseudomonadati</taxon>
        <taxon>Pseudomonadota</taxon>
        <taxon>Betaproteobacteria</taxon>
        <taxon>Burkholderiales</taxon>
        <taxon>Oxalobacteraceae</taxon>
        <taxon>Telluria group</taxon>
        <taxon>Massilia</taxon>
    </lineage>
</organism>
<dbReference type="InterPro" id="IPR011006">
    <property type="entry name" value="CheY-like_superfamily"/>
</dbReference>
<sequence>MQANPSKSPITPRLDTAPACRRRLLIVDDDVGTATVLAMTMSEYGHSVEVAHNGADALAAAERFRPDVVFLDLVMPGMSGFEVVRALRALPGLSNVVVAALTGWNDQVTRVAVVEAGFDRHLVKPPYLAEIFDVIACAAQGRGAVA</sequence>
<comment type="caution">
    <text evidence="4">The sequence shown here is derived from an EMBL/GenBank/DDBJ whole genome shotgun (WGS) entry which is preliminary data.</text>
</comment>
<feature type="domain" description="Response regulatory" evidence="3">
    <location>
        <begin position="23"/>
        <end position="139"/>
    </location>
</feature>
<evidence type="ECO:0000259" key="3">
    <source>
        <dbReference type="PROSITE" id="PS50110"/>
    </source>
</evidence>
<reference evidence="4 5" key="1">
    <citation type="submission" date="2022-08" db="EMBL/GenBank/DDBJ databases">
        <title>Reclassification of Massilia species as members of the genera Telluria, Duganella, Pseudoduganella, Mokoshia gen. nov. and Zemynaea gen. nov. using orthogonal and non-orthogonal genome-based approaches.</title>
        <authorList>
            <person name="Bowman J.P."/>
        </authorList>
    </citation>
    <scope>NUCLEOTIDE SEQUENCE [LARGE SCALE GENOMIC DNA]</scope>
    <source>
        <strain evidence="4 5">JCM 31661</strain>
    </source>
</reference>
<feature type="modified residue" description="4-aspartylphosphate" evidence="2">
    <location>
        <position position="72"/>
    </location>
</feature>
<dbReference type="EMBL" id="JANUHA010000001">
    <property type="protein sequence ID" value="MCS0595008.1"/>
    <property type="molecule type" value="Genomic_DNA"/>
</dbReference>
<protein>
    <submittedName>
        <fullName evidence="4">Response regulator</fullName>
    </submittedName>
</protein>
<dbReference type="InterPro" id="IPR050595">
    <property type="entry name" value="Bact_response_regulator"/>
</dbReference>
<dbReference type="PROSITE" id="PS50110">
    <property type="entry name" value="RESPONSE_REGULATORY"/>
    <property type="match status" value="1"/>
</dbReference>
<keyword evidence="5" id="KW-1185">Reference proteome</keyword>
<evidence type="ECO:0000256" key="1">
    <source>
        <dbReference type="ARBA" id="ARBA00022553"/>
    </source>
</evidence>
<dbReference type="InterPro" id="IPR001789">
    <property type="entry name" value="Sig_transdc_resp-reg_receiver"/>
</dbReference>
<dbReference type="PANTHER" id="PTHR44591:SF3">
    <property type="entry name" value="RESPONSE REGULATORY DOMAIN-CONTAINING PROTEIN"/>
    <property type="match status" value="1"/>
</dbReference>
<dbReference type="RefSeq" id="WP_258826092.1">
    <property type="nucleotide sequence ID" value="NZ_JANUHA010000001.1"/>
</dbReference>
<proteinExistence type="predicted"/>